<dbReference type="Proteomes" id="UP000239388">
    <property type="component" value="Unassembled WGS sequence"/>
</dbReference>
<dbReference type="InterPro" id="IPR011429">
    <property type="entry name" value="Cyt_c_Planctomycete-type"/>
</dbReference>
<dbReference type="InterPro" id="IPR036909">
    <property type="entry name" value="Cyt_c-like_dom_sf"/>
</dbReference>
<proteinExistence type="predicted"/>
<dbReference type="PANTHER" id="PTHR35889">
    <property type="entry name" value="CYCLOINULO-OLIGOSACCHARIDE FRUCTANOTRANSFERASE-RELATED"/>
    <property type="match status" value="1"/>
</dbReference>
<dbReference type="AlphaFoldDB" id="A0A2S8FSF5"/>
<comment type="caution">
    <text evidence="5">The sequence shown here is derived from an EMBL/GenBank/DDBJ whole genome shotgun (WGS) entry which is preliminary data.</text>
</comment>
<feature type="domain" description="DUF1549" evidence="2">
    <location>
        <begin position="175"/>
        <end position="387"/>
    </location>
</feature>
<dbReference type="OrthoDB" id="127107at2"/>
<dbReference type="GO" id="GO:0020037">
    <property type="term" value="F:heme binding"/>
    <property type="evidence" value="ECO:0007669"/>
    <property type="project" value="InterPro"/>
</dbReference>
<organism evidence="5 6">
    <name type="scientific">Blastopirellula marina</name>
    <dbReference type="NCBI Taxonomy" id="124"/>
    <lineage>
        <taxon>Bacteria</taxon>
        <taxon>Pseudomonadati</taxon>
        <taxon>Planctomycetota</taxon>
        <taxon>Planctomycetia</taxon>
        <taxon>Pirellulales</taxon>
        <taxon>Pirellulaceae</taxon>
        <taxon>Blastopirellula</taxon>
    </lineage>
</organism>
<dbReference type="SUPFAM" id="SSF46626">
    <property type="entry name" value="Cytochrome c"/>
    <property type="match status" value="1"/>
</dbReference>
<dbReference type="RefSeq" id="WP_105354927.1">
    <property type="nucleotide sequence ID" value="NZ_PUIB01000016.1"/>
</dbReference>
<feature type="chain" id="PRO_5015703930" description="Cytochrome c domain-containing protein" evidence="1">
    <location>
        <begin position="24"/>
        <end position="1119"/>
    </location>
</feature>
<sequence length="1119" mass="123918">MSRRIAAPLFVLLAASLATPGWTAEPAPDFPEADVEFFEKEVRPLLVRHCYECHGPDSDEPAGSLRLDSRTAILDGGDSGASIKPGNPQESLLIDAINWGDLYEMPPKTKMSDAEIATLTRWVQIGAPWPKEDAPTFVKKAFDIDARKSAHWAWQPLSHPLPPKVTHADWPSDDIDRFILAKLEQNKIEPNAPADQRTWLRRVYFDLTGLPPKPADIDAFLADQSPDAKAKVVDRLLASPAYGEKWARHWLDLMRYGESRGHEFDYNIPNVHEYRDYVIRALNLDLPYDELVIEHLAGDLLPQPRLHPDEQFNESILGTGFWHLGEWVHSPVDIRKDESDRFDNMVDVMGKSFMALTIACARCHDHKFDAISQADYYRQFGFLQSSEYRQVRFETIEQNGEVAAKLAQLDQQTRDALTAALRDSAAARQAQWKSLFLAAVAVLKTPDADRAAIAEKQGVRVEQLSPLVKQLQAAAADPQHPLHPFGKLATAADDQRAATISALTATTPNEAKYQQVIDFAQSPDAQWRANGYAFGLTPQRIGQLELSAEGMPQGVRRHGAAVRDARWNGLARAPGVEPDQGRLAGWDQAGRTVRTPTFELSDGRIHYLVRGNGNAFAVIDSHRMINGPLHGASMRSFKVDAANAPQWVTQDLRDYQGHRIHLEFSPDGDSPLEILQVVEGESHPSAAPPTSAALVAKRVPADKPLTDDELAAAFADSLVDATAAIGDSQQTAAAPLADWLVENRAVAFDHDRDLDVKLRQIAAHHQTGQTELVGQIRFQSRMAPAMWDGSGENERVMIRGASRNLGDEAQRGLPVALGGSHDFDALGSGRLQMAHEMMSPDNPFASRVIVNRLWHHLLGRGIVASVDNFGVLGEEPTHPELLDYLANEFIADDWSMKRMIRRIVLTQTYAMSSEPGGPEETLDPDDKLLHRMRIRRLTGEAIRDEVLAISGRLDPQMYGHSVPTYLTEFMQGRGRPASGPVDGAGRRTVYLSIRRNFLSPTLLAFDVPQPASTVGRRNQSNVPAQALILLNDPMIYAEAKRWGATVAGQQTPRAERIDAMFVTALGRPPYAEEATAAAAYFAERAEALKLSPEDADKNADIWGDLAHALFNVKDFIYLR</sequence>
<evidence type="ECO:0000313" key="5">
    <source>
        <dbReference type="EMBL" id="PQO35105.1"/>
    </source>
</evidence>
<dbReference type="Pfam" id="PF07583">
    <property type="entry name" value="PSCyt2"/>
    <property type="match status" value="1"/>
</dbReference>
<keyword evidence="1" id="KW-0732">Signal</keyword>
<dbReference type="GO" id="GO:0009055">
    <property type="term" value="F:electron transfer activity"/>
    <property type="evidence" value="ECO:0007669"/>
    <property type="project" value="InterPro"/>
</dbReference>
<dbReference type="InterPro" id="IPR022655">
    <property type="entry name" value="DUF1553"/>
</dbReference>
<dbReference type="Pfam" id="PF07635">
    <property type="entry name" value="PSCyt1"/>
    <property type="match status" value="1"/>
</dbReference>
<feature type="domain" description="DUF1553" evidence="3">
    <location>
        <begin position="829"/>
        <end position="1080"/>
    </location>
</feature>
<evidence type="ECO:0000259" key="3">
    <source>
        <dbReference type="Pfam" id="PF07587"/>
    </source>
</evidence>
<dbReference type="Pfam" id="PF07587">
    <property type="entry name" value="PSD1"/>
    <property type="match status" value="1"/>
</dbReference>
<protein>
    <recommendedName>
        <fullName evidence="7">Cytochrome c domain-containing protein</fullName>
    </recommendedName>
</protein>
<evidence type="ECO:0000256" key="1">
    <source>
        <dbReference type="SAM" id="SignalP"/>
    </source>
</evidence>
<name>A0A2S8FSF5_9BACT</name>
<evidence type="ECO:0000313" key="6">
    <source>
        <dbReference type="Proteomes" id="UP000239388"/>
    </source>
</evidence>
<accession>A0A2S8FSF5</accession>
<feature type="signal peptide" evidence="1">
    <location>
        <begin position="1"/>
        <end position="23"/>
    </location>
</feature>
<evidence type="ECO:0008006" key="7">
    <source>
        <dbReference type="Google" id="ProtNLM"/>
    </source>
</evidence>
<dbReference type="EMBL" id="PUIB01000016">
    <property type="protein sequence ID" value="PQO35105.1"/>
    <property type="molecule type" value="Genomic_DNA"/>
</dbReference>
<feature type="domain" description="Cytochrome C Planctomycete-type" evidence="4">
    <location>
        <begin position="50"/>
        <end position="108"/>
    </location>
</feature>
<evidence type="ECO:0000259" key="4">
    <source>
        <dbReference type="Pfam" id="PF07635"/>
    </source>
</evidence>
<dbReference type="InterPro" id="IPR011444">
    <property type="entry name" value="DUF1549"/>
</dbReference>
<gene>
    <name evidence="5" type="ORF">C5Y98_14220</name>
</gene>
<evidence type="ECO:0000259" key="2">
    <source>
        <dbReference type="Pfam" id="PF07583"/>
    </source>
</evidence>
<dbReference type="PANTHER" id="PTHR35889:SF3">
    <property type="entry name" value="F-BOX DOMAIN-CONTAINING PROTEIN"/>
    <property type="match status" value="1"/>
</dbReference>
<reference evidence="5 6" key="1">
    <citation type="submission" date="2018-02" db="EMBL/GenBank/DDBJ databases">
        <title>Comparative genomes isolates from brazilian mangrove.</title>
        <authorList>
            <person name="Araujo J.E."/>
            <person name="Taketani R.G."/>
            <person name="Silva M.C.P."/>
            <person name="Loureco M.V."/>
            <person name="Andreote F.D."/>
        </authorList>
    </citation>
    <scope>NUCLEOTIDE SEQUENCE [LARGE SCALE GENOMIC DNA]</scope>
    <source>
        <strain evidence="5 6">NAP PRIS-MGV</strain>
    </source>
</reference>